<evidence type="ECO:0000313" key="2">
    <source>
        <dbReference type="EMBL" id="PHT69630.1"/>
    </source>
</evidence>
<feature type="domain" description="Peptide N-acetyl-beta-D-glucosaminyl asparaginase amidase A N-terminal" evidence="1">
    <location>
        <begin position="15"/>
        <end position="192"/>
    </location>
</feature>
<keyword evidence="3" id="KW-1185">Reference proteome</keyword>
<reference evidence="2 3" key="1">
    <citation type="journal article" date="2014" name="Nat. Genet.">
        <title>Genome sequence of the hot pepper provides insights into the evolution of pungency in Capsicum species.</title>
        <authorList>
            <person name="Kim S."/>
            <person name="Park M."/>
            <person name="Yeom S.I."/>
            <person name="Kim Y.M."/>
            <person name="Lee J.M."/>
            <person name="Lee H.A."/>
            <person name="Seo E."/>
            <person name="Choi J."/>
            <person name="Cheong K."/>
            <person name="Kim K.T."/>
            <person name="Jung K."/>
            <person name="Lee G.W."/>
            <person name="Oh S.K."/>
            <person name="Bae C."/>
            <person name="Kim S.B."/>
            <person name="Lee H.Y."/>
            <person name="Kim S.Y."/>
            <person name="Kim M.S."/>
            <person name="Kang B.C."/>
            <person name="Jo Y.D."/>
            <person name="Yang H.B."/>
            <person name="Jeong H.J."/>
            <person name="Kang W.H."/>
            <person name="Kwon J.K."/>
            <person name="Shin C."/>
            <person name="Lim J.Y."/>
            <person name="Park J.H."/>
            <person name="Huh J.H."/>
            <person name="Kim J.S."/>
            <person name="Kim B.D."/>
            <person name="Cohen O."/>
            <person name="Paran I."/>
            <person name="Suh M.C."/>
            <person name="Lee S.B."/>
            <person name="Kim Y.K."/>
            <person name="Shin Y."/>
            <person name="Noh S.J."/>
            <person name="Park J."/>
            <person name="Seo Y.S."/>
            <person name="Kwon S.Y."/>
            <person name="Kim H.A."/>
            <person name="Park J.M."/>
            <person name="Kim H.J."/>
            <person name="Choi S.B."/>
            <person name="Bosland P.W."/>
            <person name="Reeves G."/>
            <person name="Jo S.H."/>
            <person name="Lee B.W."/>
            <person name="Cho H.T."/>
            <person name="Choi H.S."/>
            <person name="Lee M.S."/>
            <person name="Yu Y."/>
            <person name="Do Choi Y."/>
            <person name="Park B.S."/>
            <person name="van Deynze A."/>
            <person name="Ashrafi H."/>
            <person name="Hill T."/>
            <person name="Kim W.T."/>
            <person name="Pai H.S."/>
            <person name="Ahn H.K."/>
            <person name="Yeam I."/>
            <person name="Giovannoni J.J."/>
            <person name="Rose J.K."/>
            <person name="Sorensen I."/>
            <person name="Lee S.J."/>
            <person name="Kim R.W."/>
            <person name="Choi I.Y."/>
            <person name="Choi B.S."/>
            <person name="Lim J.S."/>
            <person name="Lee Y.H."/>
            <person name="Choi D."/>
        </authorList>
    </citation>
    <scope>NUCLEOTIDE SEQUENCE [LARGE SCALE GENOMIC DNA]</scope>
    <source>
        <strain evidence="3">cv. CM334</strain>
    </source>
</reference>
<dbReference type="Pfam" id="PF25156">
    <property type="entry name" value="PNGase_A_C"/>
    <property type="match status" value="1"/>
</dbReference>
<dbReference type="Proteomes" id="UP000222542">
    <property type="component" value="Unassembled WGS sequence"/>
</dbReference>
<dbReference type="EMBL" id="AYRZ02000010">
    <property type="protein sequence ID" value="PHT69630.1"/>
    <property type="molecule type" value="Genomic_DNA"/>
</dbReference>
<gene>
    <name evidence="2" type="ORF">T459_24734</name>
</gene>
<organism evidence="2 3">
    <name type="scientific">Capsicum annuum</name>
    <name type="common">Capsicum pepper</name>
    <dbReference type="NCBI Taxonomy" id="4072"/>
    <lineage>
        <taxon>Eukaryota</taxon>
        <taxon>Viridiplantae</taxon>
        <taxon>Streptophyta</taxon>
        <taxon>Embryophyta</taxon>
        <taxon>Tracheophyta</taxon>
        <taxon>Spermatophyta</taxon>
        <taxon>Magnoliopsida</taxon>
        <taxon>eudicotyledons</taxon>
        <taxon>Gunneridae</taxon>
        <taxon>Pentapetalae</taxon>
        <taxon>asterids</taxon>
        <taxon>lamiids</taxon>
        <taxon>Solanales</taxon>
        <taxon>Solanaceae</taxon>
        <taxon>Solanoideae</taxon>
        <taxon>Capsiceae</taxon>
        <taxon>Capsicum</taxon>
    </lineage>
</organism>
<dbReference type="Gramene" id="PHT69630">
    <property type="protein sequence ID" value="PHT69630"/>
    <property type="gene ID" value="T459_24734"/>
</dbReference>
<dbReference type="Pfam" id="PF12222">
    <property type="entry name" value="PNGaseA"/>
    <property type="match status" value="1"/>
</dbReference>
<sequence length="352" mass="39476">MRKNKSQFGDFDSGSGADLIVPISRNVDLLNDGLRLEFENSTVVKSKDFKIPRNVYRAMLEVYVSFHENNESWYANSVNEYVSLNNLSVPGNGAFRGVVVSLDEMVAGAVWPFTVIYTGGANPLFWRPIGGIGSFDLPSYDIEITPLLGKILDGSSHKFSFRVTDALNVWYVDANLYLWLDGESMKTEGKSLKCSCSTLPFYRECRSIILTGMVKSSYGTITTKSSQGLSYISYMVMGNEGNLQIVDQIIEFNDTVYAAMPSSSVYSLESFKKYLFQVVFEQYRSRKPKLCVSNVTLELEDKRVKSFEYGSFVSAVNSLQKAEGYMIVKGLASTRQVYDYNDDSCGLHDTSR</sequence>
<accession>A0A2G2YIT3</accession>
<proteinExistence type="predicted"/>
<protein>
    <submittedName>
        <fullName evidence="2">Peptide-N4-(N-acetyl-beta-glucosaminyl)asparagine amidase A</fullName>
    </submittedName>
</protein>
<dbReference type="AlphaFoldDB" id="A0A2G2YIT3"/>
<dbReference type="OMA" id="ENNESWY"/>
<name>A0A2G2YIT3_CAPAN</name>
<evidence type="ECO:0000313" key="3">
    <source>
        <dbReference type="Proteomes" id="UP000222542"/>
    </source>
</evidence>
<reference evidence="2 3" key="2">
    <citation type="journal article" date="2017" name="Genome Biol.">
        <title>New reference genome sequences of hot pepper reveal the massive evolution of plant disease-resistance genes by retroduplication.</title>
        <authorList>
            <person name="Kim S."/>
            <person name="Park J."/>
            <person name="Yeom S.I."/>
            <person name="Kim Y.M."/>
            <person name="Seo E."/>
            <person name="Kim K.T."/>
            <person name="Kim M.S."/>
            <person name="Lee J.M."/>
            <person name="Cheong K."/>
            <person name="Shin H.S."/>
            <person name="Kim S.B."/>
            <person name="Han K."/>
            <person name="Lee J."/>
            <person name="Park M."/>
            <person name="Lee H.A."/>
            <person name="Lee H.Y."/>
            <person name="Lee Y."/>
            <person name="Oh S."/>
            <person name="Lee J.H."/>
            <person name="Choi E."/>
            <person name="Choi E."/>
            <person name="Lee S.E."/>
            <person name="Jeon J."/>
            <person name="Kim H."/>
            <person name="Choi G."/>
            <person name="Song H."/>
            <person name="Lee J."/>
            <person name="Lee S.C."/>
            <person name="Kwon J.K."/>
            <person name="Lee H.Y."/>
            <person name="Koo N."/>
            <person name="Hong Y."/>
            <person name="Kim R.W."/>
            <person name="Kang W.H."/>
            <person name="Huh J.H."/>
            <person name="Kang B.C."/>
            <person name="Yang T.J."/>
            <person name="Lee Y.H."/>
            <person name="Bennetzen J.L."/>
            <person name="Choi D."/>
        </authorList>
    </citation>
    <scope>NUCLEOTIDE SEQUENCE [LARGE SCALE GENOMIC DNA]</scope>
    <source>
        <strain evidence="3">cv. CM334</strain>
    </source>
</reference>
<dbReference type="InterPro" id="IPR021102">
    <property type="entry name" value="PNGase_A"/>
</dbReference>
<evidence type="ECO:0000259" key="1">
    <source>
        <dbReference type="Pfam" id="PF12222"/>
    </source>
</evidence>
<dbReference type="InterPro" id="IPR056948">
    <property type="entry name" value="PNGaseA_N"/>
</dbReference>
<dbReference type="PANTHER" id="PTHR31104">
    <property type="entry name" value="PEPTIDE-N4-(N-ACETYL-BETA-GLUCOSAMINYL)ASPARAGINE AMIDASE A PROTEIN"/>
    <property type="match status" value="1"/>
</dbReference>
<comment type="caution">
    <text evidence="2">The sequence shown here is derived from an EMBL/GenBank/DDBJ whole genome shotgun (WGS) entry which is preliminary data.</text>
</comment>